<dbReference type="Pfam" id="PF13921">
    <property type="entry name" value="Myb_DNA-bind_6"/>
    <property type="match status" value="1"/>
</dbReference>
<feature type="compositionally biased region" description="Basic and acidic residues" evidence="9">
    <location>
        <begin position="523"/>
        <end position="532"/>
    </location>
</feature>
<dbReference type="CDD" id="cd00167">
    <property type="entry name" value="SANT"/>
    <property type="match status" value="1"/>
</dbReference>
<dbReference type="AlphaFoldDB" id="A0A9W8DSI9"/>
<evidence type="ECO:0000256" key="5">
    <source>
        <dbReference type="ARBA" id="ARBA00023125"/>
    </source>
</evidence>
<feature type="coiled-coil region" evidence="8">
    <location>
        <begin position="289"/>
        <end position="321"/>
    </location>
</feature>
<dbReference type="PANTHER" id="PTHR45885">
    <property type="entry name" value="CELL DIVISION CYCLE 5-LIKE PROTEIN"/>
    <property type="match status" value="1"/>
</dbReference>
<feature type="domain" description="HTH myb-type" evidence="11">
    <location>
        <begin position="2"/>
        <end position="49"/>
    </location>
</feature>
<dbReference type="PROSITE" id="PS50090">
    <property type="entry name" value="MYB_LIKE"/>
    <property type="match status" value="2"/>
</dbReference>
<feature type="domain" description="Myb-like" evidence="10">
    <location>
        <begin position="54"/>
        <end position="103"/>
    </location>
</feature>
<dbReference type="PANTHER" id="PTHR45885:SF1">
    <property type="entry name" value="CELL DIVISION CYCLE 5-LIKE PROTEIN"/>
    <property type="match status" value="1"/>
</dbReference>
<reference evidence="12" key="1">
    <citation type="submission" date="2022-07" db="EMBL/GenBank/DDBJ databases">
        <title>Phylogenomic reconstructions and comparative analyses of Kickxellomycotina fungi.</title>
        <authorList>
            <person name="Reynolds N.K."/>
            <person name="Stajich J.E."/>
            <person name="Barry K."/>
            <person name="Grigoriev I.V."/>
            <person name="Crous P."/>
            <person name="Smith M.E."/>
        </authorList>
    </citation>
    <scope>NUCLEOTIDE SEQUENCE</scope>
    <source>
        <strain evidence="12">NBRC 100468</strain>
    </source>
</reference>
<evidence type="ECO:0000313" key="13">
    <source>
        <dbReference type="Proteomes" id="UP001150538"/>
    </source>
</evidence>
<evidence type="ECO:0000256" key="7">
    <source>
        <dbReference type="ARBA" id="ARBA00023242"/>
    </source>
</evidence>
<evidence type="ECO:0000256" key="9">
    <source>
        <dbReference type="SAM" id="MobiDB-lite"/>
    </source>
</evidence>
<dbReference type="InterPro" id="IPR047242">
    <property type="entry name" value="CDC5L/Cef1"/>
</dbReference>
<dbReference type="InterPro" id="IPR047240">
    <property type="entry name" value="SANT_CDC5L_II"/>
</dbReference>
<feature type="region of interest" description="Disordered" evidence="9">
    <location>
        <begin position="501"/>
        <end position="532"/>
    </location>
</feature>
<dbReference type="InterPro" id="IPR021786">
    <property type="entry name" value="Cdc5p/Cef1_C"/>
</dbReference>
<keyword evidence="7" id="KW-0539">Nucleus</keyword>
<protein>
    <submittedName>
        <fullName evidence="12">Pre-mRNA-splicing factor cef1</fullName>
    </submittedName>
</protein>
<keyword evidence="13" id="KW-1185">Reference proteome</keyword>
<comment type="similarity">
    <text evidence="1">Belongs to the CEF1 family.</text>
</comment>
<keyword evidence="4" id="KW-0677">Repeat</keyword>
<feature type="domain" description="HTH myb-type" evidence="11">
    <location>
        <begin position="54"/>
        <end position="107"/>
    </location>
</feature>
<name>A0A9W8DSI9_9FUNG</name>
<dbReference type="InterPro" id="IPR009057">
    <property type="entry name" value="Homeodomain-like_sf"/>
</dbReference>
<dbReference type="SMART" id="SM00717">
    <property type="entry name" value="SANT"/>
    <property type="match status" value="2"/>
</dbReference>
<dbReference type="Proteomes" id="UP001150538">
    <property type="component" value="Unassembled WGS sequence"/>
</dbReference>
<dbReference type="Pfam" id="PF11831">
    <property type="entry name" value="Myb_Cef"/>
    <property type="match status" value="1"/>
</dbReference>
<feature type="region of interest" description="Disordered" evidence="9">
    <location>
        <begin position="253"/>
        <end position="289"/>
    </location>
</feature>
<dbReference type="SUPFAM" id="SSF46689">
    <property type="entry name" value="Homeodomain-like"/>
    <property type="match status" value="1"/>
</dbReference>
<dbReference type="InterPro" id="IPR001005">
    <property type="entry name" value="SANT/Myb"/>
</dbReference>
<dbReference type="CDD" id="cd11659">
    <property type="entry name" value="SANT_CDC5_II"/>
    <property type="match status" value="1"/>
</dbReference>
<evidence type="ECO:0000259" key="10">
    <source>
        <dbReference type="PROSITE" id="PS50090"/>
    </source>
</evidence>
<dbReference type="InterPro" id="IPR017930">
    <property type="entry name" value="Myb_dom"/>
</dbReference>
<evidence type="ECO:0000256" key="4">
    <source>
        <dbReference type="ARBA" id="ARBA00022737"/>
    </source>
</evidence>
<evidence type="ECO:0000259" key="11">
    <source>
        <dbReference type="PROSITE" id="PS51294"/>
    </source>
</evidence>
<feature type="domain" description="Myb-like" evidence="10">
    <location>
        <begin position="2"/>
        <end position="53"/>
    </location>
</feature>
<dbReference type="FunFam" id="1.10.10.60:FF:000021">
    <property type="entry name" value="CDC5 cell division cycle 5-like"/>
    <property type="match status" value="1"/>
</dbReference>
<dbReference type="GO" id="GO:0003677">
    <property type="term" value="F:DNA binding"/>
    <property type="evidence" value="ECO:0007669"/>
    <property type="project" value="UniProtKB-KW"/>
</dbReference>
<dbReference type="GO" id="GO:0000974">
    <property type="term" value="C:Prp19 complex"/>
    <property type="evidence" value="ECO:0007669"/>
    <property type="project" value="InterPro"/>
</dbReference>
<keyword evidence="8" id="KW-0175">Coiled coil</keyword>
<evidence type="ECO:0000256" key="2">
    <source>
        <dbReference type="ARBA" id="ARBA00022664"/>
    </source>
</evidence>
<feature type="coiled-coil region" evidence="8">
    <location>
        <begin position="758"/>
        <end position="792"/>
    </location>
</feature>
<keyword evidence="6" id="KW-0508">mRNA splicing</keyword>
<sequence length="814" mass="90923">MKVVIKGGVWKNTEDEVLKAAVMKYGKNQWPRIASLLAKKTPKQCKARWFEWLDPSIKKTDWSKDEDEKLLHLAKLMPTQWRTIAPLVGRTAAQCLERYQKLLDDAEGQVEGSDLGLQGPAGGEGANAAGDARRLRPGEVDPNPETKSARPDPVDMDEDEKDMLSEARARLANTQGKKAKRKARERQLEEARRLAALQKRRELKAAGIEVGRKKKLKHMDYNANIPLEKKPVPGFYDTTEELKVKVDKSAMKGKRLQDLEPKKPWEVGEDDDEKKKRKRESKNKQDSAATIVNRQRAEALAAAAQAEREDAEKLAKRKRLQLPTPQVTERDLETIIQIGRQGENARNLAQSANVSSGTLLSDYTTPTPMRDIEARTPRVPAQSNTILSEARNLRAMTVQQTPLLGEENTPLNTSGGTGYGGITPLKTVAQTPNPMMTPARGHGSATQTRPDGAPMRDEFGLNAGTPGFSNSSGQKSLRMQLAKKLASLPAPKNNFEVVVPDEAGNDESNRDELGDGHSASKPQDQELVDKKRLEKQRVEEELELKRRTQAVRRDLPRPVSFVEGSLTNGDAGRGGGMATEIQKLINEEMELLTINDASRFPPRHARSVSLEPRHRLQDISDQAIQAARDAIAEEMKQTPVLPDILKEAIPQWHEYENSGIWDANKSEFVAKKQATTDVLLQKYRGEWKQRRKQMSLESERATKIEKRLNITLGGYQARSKALSKSIKEAFSEYEKALCDYGAFRSLQMMEGASISSRIEGATEEVRELDRREAELQAKYSELSRRKIAAQEKLIAVKTNGESHASSKPQSADQQ</sequence>
<dbReference type="GO" id="GO:0000398">
    <property type="term" value="P:mRNA splicing, via spliceosome"/>
    <property type="evidence" value="ECO:0007669"/>
    <property type="project" value="InterPro"/>
</dbReference>
<proteinExistence type="inferred from homology"/>
<accession>A0A9W8DSI9</accession>
<feature type="compositionally biased region" description="Basic and acidic residues" evidence="9">
    <location>
        <begin position="253"/>
        <end position="266"/>
    </location>
</feature>
<evidence type="ECO:0000256" key="8">
    <source>
        <dbReference type="SAM" id="Coils"/>
    </source>
</evidence>
<keyword evidence="5" id="KW-0238">DNA-binding</keyword>
<feature type="region of interest" description="Disordered" evidence="9">
    <location>
        <begin position="110"/>
        <end position="162"/>
    </location>
</feature>
<dbReference type="PROSITE" id="PS51294">
    <property type="entry name" value="HTH_MYB"/>
    <property type="match status" value="2"/>
</dbReference>
<comment type="caution">
    <text evidence="12">The sequence shown here is derived from an EMBL/GenBank/DDBJ whole genome shotgun (WGS) entry which is preliminary data.</text>
</comment>
<gene>
    <name evidence="12" type="primary">CEF1</name>
    <name evidence="12" type="ORF">H4219_000944</name>
</gene>
<organism evidence="12 13">
    <name type="scientific">Mycoemilia scoparia</name>
    <dbReference type="NCBI Taxonomy" id="417184"/>
    <lineage>
        <taxon>Eukaryota</taxon>
        <taxon>Fungi</taxon>
        <taxon>Fungi incertae sedis</taxon>
        <taxon>Zoopagomycota</taxon>
        <taxon>Kickxellomycotina</taxon>
        <taxon>Kickxellomycetes</taxon>
        <taxon>Kickxellales</taxon>
        <taxon>Kickxellaceae</taxon>
        <taxon>Mycoemilia</taxon>
    </lineage>
</organism>
<dbReference type="EMBL" id="JANBPU010000007">
    <property type="protein sequence ID" value="KAJ1921086.1"/>
    <property type="molecule type" value="Genomic_DNA"/>
</dbReference>
<evidence type="ECO:0000256" key="1">
    <source>
        <dbReference type="ARBA" id="ARBA00010506"/>
    </source>
</evidence>
<dbReference type="OrthoDB" id="1410009at2759"/>
<evidence type="ECO:0000313" key="12">
    <source>
        <dbReference type="EMBL" id="KAJ1921086.1"/>
    </source>
</evidence>
<dbReference type="Gene3D" id="1.10.10.60">
    <property type="entry name" value="Homeodomain-like"/>
    <property type="match status" value="2"/>
</dbReference>
<keyword evidence="3" id="KW-0747">Spliceosome</keyword>
<keyword evidence="2" id="KW-0507">mRNA processing</keyword>
<dbReference type="GO" id="GO:0005681">
    <property type="term" value="C:spliceosomal complex"/>
    <property type="evidence" value="ECO:0007669"/>
    <property type="project" value="UniProtKB-KW"/>
</dbReference>
<evidence type="ECO:0000256" key="3">
    <source>
        <dbReference type="ARBA" id="ARBA00022728"/>
    </source>
</evidence>
<evidence type="ECO:0000256" key="6">
    <source>
        <dbReference type="ARBA" id="ARBA00023187"/>
    </source>
</evidence>